<gene>
    <name evidence="2" type="ORF">SDC9_170497</name>
</gene>
<keyword evidence="1" id="KW-1133">Transmembrane helix</keyword>
<comment type="caution">
    <text evidence="2">The sequence shown here is derived from an EMBL/GenBank/DDBJ whole genome shotgun (WGS) entry which is preliminary data.</text>
</comment>
<reference evidence="2" key="1">
    <citation type="submission" date="2019-08" db="EMBL/GenBank/DDBJ databases">
        <authorList>
            <person name="Kucharzyk K."/>
            <person name="Murdoch R.W."/>
            <person name="Higgins S."/>
            <person name="Loffler F."/>
        </authorList>
    </citation>
    <scope>NUCLEOTIDE SEQUENCE</scope>
</reference>
<keyword evidence="1" id="KW-0812">Transmembrane</keyword>
<proteinExistence type="predicted"/>
<sequence length="95" mass="11105">MGIRVYKIFNMNIVCFLKFFSLAIIKIYRFIDISLQHFFIGIINPSIPVSFETIRVNDKTTFGIYGEFLFRFHGDEGLKKTISLIQPVIRLIGRN</sequence>
<organism evidence="2">
    <name type="scientific">bioreactor metagenome</name>
    <dbReference type="NCBI Taxonomy" id="1076179"/>
    <lineage>
        <taxon>unclassified sequences</taxon>
        <taxon>metagenomes</taxon>
        <taxon>ecological metagenomes</taxon>
    </lineage>
</organism>
<evidence type="ECO:0000313" key="2">
    <source>
        <dbReference type="EMBL" id="MPN23112.1"/>
    </source>
</evidence>
<keyword evidence="1" id="KW-0472">Membrane</keyword>
<dbReference type="AlphaFoldDB" id="A0A645GAV8"/>
<name>A0A645GAV8_9ZZZZ</name>
<protein>
    <submittedName>
        <fullName evidence="2">Uncharacterized protein</fullName>
    </submittedName>
</protein>
<dbReference type="EMBL" id="VSSQ01071514">
    <property type="protein sequence ID" value="MPN23112.1"/>
    <property type="molecule type" value="Genomic_DNA"/>
</dbReference>
<evidence type="ECO:0000256" key="1">
    <source>
        <dbReference type="SAM" id="Phobius"/>
    </source>
</evidence>
<accession>A0A645GAV8</accession>
<feature type="transmembrane region" description="Helical" evidence="1">
    <location>
        <begin position="6"/>
        <end position="28"/>
    </location>
</feature>